<evidence type="ECO:0000256" key="1">
    <source>
        <dbReference type="ARBA" id="ARBA00004170"/>
    </source>
</evidence>
<dbReference type="FunFam" id="3.40.50.12780:FF:000003">
    <property type="entry name" value="Long-chain-fatty-acid--CoA ligase FadD"/>
    <property type="match status" value="1"/>
</dbReference>
<dbReference type="InterPro" id="IPR020845">
    <property type="entry name" value="AMP-binding_CS"/>
</dbReference>
<evidence type="ECO:0000256" key="4">
    <source>
        <dbReference type="ARBA" id="ARBA00022598"/>
    </source>
</evidence>
<reference evidence="11 12" key="1">
    <citation type="submission" date="2018-08" db="EMBL/GenBank/DDBJ databases">
        <title>Thalassotalea euphylliae genome.</title>
        <authorList>
            <person name="Summers S."/>
            <person name="Rice S.A."/>
            <person name="Freckelton M.L."/>
            <person name="Nedved B.T."/>
            <person name="Hadfield M.G."/>
        </authorList>
    </citation>
    <scope>NUCLEOTIDE SEQUENCE [LARGE SCALE GENOMIC DNA]</scope>
    <source>
        <strain evidence="11 12">H1</strain>
    </source>
</reference>
<dbReference type="SUPFAM" id="SSF56801">
    <property type="entry name" value="Acetyl-CoA synthetase-like"/>
    <property type="match status" value="1"/>
</dbReference>
<dbReference type="GO" id="GO:0004467">
    <property type="term" value="F:long-chain fatty acid-CoA ligase activity"/>
    <property type="evidence" value="ECO:0007669"/>
    <property type="project" value="UniProtKB-EC"/>
</dbReference>
<dbReference type="InterPro" id="IPR042099">
    <property type="entry name" value="ANL_N_sf"/>
</dbReference>
<comment type="pathway">
    <text evidence="2">Lipid metabolism; fatty acid beta-oxidation.</text>
</comment>
<evidence type="ECO:0000256" key="6">
    <source>
        <dbReference type="ARBA" id="ARBA00026121"/>
    </source>
</evidence>
<evidence type="ECO:0000259" key="9">
    <source>
        <dbReference type="Pfam" id="PF00501"/>
    </source>
</evidence>
<comment type="similarity">
    <text evidence="3">Belongs to the ATP-dependent AMP-binding enzyme family.</text>
</comment>
<evidence type="ECO:0000259" key="10">
    <source>
        <dbReference type="Pfam" id="PF13193"/>
    </source>
</evidence>
<evidence type="ECO:0000256" key="8">
    <source>
        <dbReference type="ARBA" id="ARBA00042773"/>
    </source>
</evidence>
<dbReference type="PROSITE" id="PS00455">
    <property type="entry name" value="AMP_BINDING"/>
    <property type="match status" value="1"/>
</dbReference>
<dbReference type="Gene3D" id="3.30.300.30">
    <property type="match status" value="1"/>
</dbReference>
<dbReference type="Pfam" id="PF13193">
    <property type="entry name" value="AMP-binding_C"/>
    <property type="match status" value="1"/>
</dbReference>
<dbReference type="PANTHER" id="PTHR43767:SF8">
    <property type="entry name" value="LONG-CHAIN-FATTY-ACID--COA LIGASE"/>
    <property type="match status" value="1"/>
</dbReference>
<organism evidence="11 12">
    <name type="scientific">Thalassotalea euphylliae</name>
    <dbReference type="NCBI Taxonomy" id="1655234"/>
    <lineage>
        <taxon>Bacteria</taxon>
        <taxon>Pseudomonadati</taxon>
        <taxon>Pseudomonadota</taxon>
        <taxon>Gammaproteobacteria</taxon>
        <taxon>Alteromonadales</taxon>
        <taxon>Colwelliaceae</taxon>
        <taxon>Thalassotalea</taxon>
    </lineage>
</organism>
<dbReference type="InterPro" id="IPR050237">
    <property type="entry name" value="ATP-dep_AMP-bd_enzyme"/>
</dbReference>
<keyword evidence="4 11" id="KW-0436">Ligase</keyword>
<evidence type="ECO:0000256" key="3">
    <source>
        <dbReference type="ARBA" id="ARBA00006432"/>
    </source>
</evidence>
<accession>A0A3E0TU39</accession>
<name>A0A3E0TU39_9GAMM</name>
<dbReference type="OrthoDB" id="9803968at2"/>
<dbReference type="InterPro" id="IPR000873">
    <property type="entry name" value="AMP-dep_synth/lig_dom"/>
</dbReference>
<dbReference type="AlphaFoldDB" id="A0A3E0TU39"/>
<evidence type="ECO:0000256" key="5">
    <source>
        <dbReference type="ARBA" id="ARBA00023136"/>
    </source>
</evidence>
<evidence type="ECO:0000256" key="2">
    <source>
        <dbReference type="ARBA" id="ARBA00005005"/>
    </source>
</evidence>
<dbReference type="FunFam" id="3.30.300.30:FF:000008">
    <property type="entry name" value="2,3-dihydroxybenzoate-AMP ligase"/>
    <property type="match status" value="1"/>
</dbReference>
<comment type="caution">
    <text evidence="11">The sequence shown here is derived from an EMBL/GenBank/DDBJ whole genome shotgun (WGS) entry which is preliminary data.</text>
</comment>
<evidence type="ECO:0000256" key="7">
    <source>
        <dbReference type="ARBA" id="ARBA00039545"/>
    </source>
</evidence>
<dbReference type="Proteomes" id="UP000256478">
    <property type="component" value="Unassembled WGS sequence"/>
</dbReference>
<dbReference type="CDD" id="cd05936">
    <property type="entry name" value="FC-FACS_FadD_like"/>
    <property type="match status" value="1"/>
</dbReference>
<dbReference type="EC" id="6.2.1.3" evidence="6"/>
<dbReference type="PANTHER" id="PTHR43767">
    <property type="entry name" value="LONG-CHAIN-FATTY-ACID--COA LIGASE"/>
    <property type="match status" value="1"/>
</dbReference>
<evidence type="ECO:0000313" key="12">
    <source>
        <dbReference type="Proteomes" id="UP000256478"/>
    </source>
</evidence>
<feature type="domain" description="AMP-dependent synthetase/ligase" evidence="9">
    <location>
        <begin position="21"/>
        <end position="393"/>
    </location>
</feature>
<dbReference type="RefSeq" id="WP_116008943.1">
    <property type="nucleotide sequence ID" value="NZ_QUOU01000001.1"/>
</dbReference>
<dbReference type="Pfam" id="PF00501">
    <property type="entry name" value="AMP-binding"/>
    <property type="match status" value="1"/>
</dbReference>
<evidence type="ECO:0000313" key="11">
    <source>
        <dbReference type="EMBL" id="REL27877.1"/>
    </source>
</evidence>
<dbReference type="Gene3D" id="3.40.50.12780">
    <property type="entry name" value="N-terminal domain of ligase-like"/>
    <property type="match status" value="1"/>
</dbReference>
<comment type="subcellular location">
    <subcellularLocation>
        <location evidence="1">Membrane</location>
        <topology evidence="1">Peripheral membrane protein</topology>
    </subcellularLocation>
</comment>
<feature type="domain" description="AMP-binding enzyme C-terminal" evidence="10">
    <location>
        <begin position="443"/>
        <end position="518"/>
    </location>
</feature>
<keyword evidence="5" id="KW-0472">Membrane</keyword>
<dbReference type="EMBL" id="QUOU01000001">
    <property type="protein sequence ID" value="REL27877.1"/>
    <property type="molecule type" value="Genomic_DNA"/>
</dbReference>
<gene>
    <name evidence="11" type="ORF">DXX93_15810</name>
</gene>
<proteinExistence type="inferred from homology"/>
<dbReference type="InterPro" id="IPR025110">
    <property type="entry name" value="AMP-bd_C"/>
</dbReference>
<dbReference type="GO" id="GO:0016020">
    <property type="term" value="C:membrane"/>
    <property type="evidence" value="ECO:0007669"/>
    <property type="project" value="UniProtKB-SubCell"/>
</dbReference>
<sequence>MALNENNIDLHGLSSLAELITEACNKYADKPAFSCLGQTFTFSQTYEKAVSFSKYLQQHTGLQAGDRIAVQLPNLIQFPVVAYGALLAGVVLVNTNPLYTPREMQHQFKDSGAKAIVILADLLPNLTQIIDETDIEHVIVTQATDFLMPDKRYQGEYLSLVDCLEQGANVESLTPVKGELSDLAVLQYTGGTTGLSKGAMLSQINLLANAEQSFQRFKPKCFDGEDVYICPLPLYHIYAFLVNLILAAAHGAHNVLIPNPRDIDAFVKTLSAYRFTHFTGINTLFVGLCQHPDFVKLDFSSLRMTISGGTALTHSAADIWMEVTGCTISEGYGLSETSPVLCFNEPGNERLGTIGYPLVDTDLQIWDENNQVVAQGQEGEIVAKGPQVMSGYWQQEEATAKSIINGYFKTGDVGVIDEDGRIRIVDRLKDMIIVSGFNVYPNEVEDVLSNHGDILEAAVIGEPDEGTGEKVSAFVVLKPESTLTESDVKAFCKEHLTPYKAPKKVTFIAELPKSTVGKILRRELRTA</sequence>
<protein>
    <recommendedName>
        <fullName evidence="7">Long-chain-fatty-acid--CoA ligase</fullName>
        <ecNumber evidence="6">6.2.1.3</ecNumber>
    </recommendedName>
    <alternativeName>
        <fullName evidence="8">Long-chain acyl-CoA synthetase</fullName>
    </alternativeName>
</protein>
<dbReference type="InterPro" id="IPR045851">
    <property type="entry name" value="AMP-bd_C_sf"/>
</dbReference>